<dbReference type="InterPro" id="IPR016181">
    <property type="entry name" value="Acyl_CoA_acyltransferase"/>
</dbReference>
<protein>
    <recommendedName>
        <fullName evidence="4">N-acetyltransferase domain-containing protein</fullName>
    </recommendedName>
</protein>
<organism evidence="5 6">
    <name type="scientific">Exophiala sideris</name>
    <dbReference type="NCBI Taxonomy" id="1016849"/>
    <lineage>
        <taxon>Eukaryota</taxon>
        <taxon>Fungi</taxon>
        <taxon>Dikarya</taxon>
        <taxon>Ascomycota</taxon>
        <taxon>Pezizomycotina</taxon>
        <taxon>Eurotiomycetes</taxon>
        <taxon>Chaetothyriomycetidae</taxon>
        <taxon>Chaetothyriales</taxon>
        <taxon>Herpotrichiellaceae</taxon>
        <taxon>Exophiala</taxon>
    </lineage>
</organism>
<reference evidence="5 6" key="1">
    <citation type="submission" date="2015-01" db="EMBL/GenBank/DDBJ databases">
        <title>The Genome Sequence of Exophiala sideris CBS121828.</title>
        <authorList>
            <consortium name="The Broad Institute Genomics Platform"/>
            <person name="Cuomo C."/>
            <person name="de Hoog S."/>
            <person name="Gorbushina A."/>
            <person name="Stielow B."/>
            <person name="Teixiera M."/>
            <person name="Abouelleil A."/>
            <person name="Chapman S.B."/>
            <person name="Priest M."/>
            <person name="Young S.K."/>
            <person name="Wortman J."/>
            <person name="Nusbaum C."/>
            <person name="Birren B."/>
        </authorList>
    </citation>
    <scope>NUCLEOTIDE SEQUENCE [LARGE SCALE GENOMIC DNA]</scope>
    <source>
        <strain evidence="5 6">CBS 121828</strain>
    </source>
</reference>
<keyword evidence="2" id="KW-0012">Acyltransferase</keyword>
<dbReference type="STRING" id="1016849.A0A0D1YWR4"/>
<dbReference type="Pfam" id="PF13673">
    <property type="entry name" value="Acetyltransf_10"/>
    <property type="match status" value="1"/>
</dbReference>
<dbReference type="PANTHER" id="PTHR10908:SF0">
    <property type="entry name" value="SEROTONIN N-ACETYLTRANSFERASE"/>
    <property type="match status" value="1"/>
</dbReference>
<feature type="compositionally biased region" description="Acidic residues" evidence="3">
    <location>
        <begin position="65"/>
        <end position="81"/>
    </location>
</feature>
<proteinExistence type="predicted"/>
<sequence length="311" mass="34181">MSQSNTSHAQSRAKADPPSGQPSQDEDGFVGVDHDDVDMQESGPIDASNSSPAPHELQRYANNLEDPDVAVDNEDDSEDDHDPMANHPLLSMLTGRLGQRRRGSTHVWDRLHPENQVLSVANVDECFSLETEAFPPEERASREKFEYRLTRCPELSLGLFTQPTKAESEKSSNASKRKLMAHIVATRSPAPSVTEESMALPANWKTKRSSLPSNTDEEPLGHQEMGGTVCIHSLAVAPDFQKMGLGTILARSYIQRIKDSKCAERVALLAHDHLVPFYTALGFENMGPSSVTSCGGGWNNLVLVFKDDEDD</sequence>
<dbReference type="Gene3D" id="3.40.630.30">
    <property type="match status" value="1"/>
</dbReference>
<dbReference type="GO" id="GO:0005737">
    <property type="term" value="C:cytoplasm"/>
    <property type="evidence" value="ECO:0007669"/>
    <property type="project" value="TreeGrafter"/>
</dbReference>
<evidence type="ECO:0000313" key="5">
    <source>
        <dbReference type="EMBL" id="KIV86972.1"/>
    </source>
</evidence>
<feature type="compositionally biased region" description="Polar residues" evidence="3">
    <location>
        <begin position="1"/>
        <end position="10"/>
    </location>
</feature>
<evidence type="ECO:0000259" key="4">
    <source>
        <dbReference type="PROSITE" id="PS51186"/>
    </source>
</evidence>
<dbReference type="HOGENOM" id="CLU_061829_1_0_1"/>
<dbReference type="AlphaFoldDB" id="A0A0D1YWR4"/>
<dbReference type="EMBL" id="KN846951">
    <property type="protein sequence ID" value="KIV86972.1"/>
    <property type="molecule type" value="Genomic_DNA"/>
</dbReference>
<dbReference type="Proteomes" id="UP000053599">
    <property type="component" value="Unassembled WGS sequence"/>
</dbReference>
<dbReference type="GO" id="GO:0004059">
    <property type="term" value="F:aralkylamine N-acetyltransferase activity"/>
    <property type="evidence" value="ECO:0007669"/>
    <property type="project" value="TreeGrafter"/>
</dbReference>
<accession>A0A0D1YWR4</accession>
<evidence type="ECO:0000256" key="3">
    <source>
        <dbReference type="SAM" id="MobiDB-lite"/>
    </source>
</evidence>
<gene>
    <name evidence="5" type="ORF">PV11_02546</name>
</gene>
<dbReference type="PANTHER" id="PTHR10908">
    <property type="entry name" value="SEROTONIN N-ACETYLTRANSFERASE"/>
    <property type="match status" value="1"/>
</dbReference>
<evidence type="ECO:0000313" key="6">
    <source>
        <dbReference type="Proteomes" id="UP000053599"/>
    </source>
</evidence>
<feature type="domain" description="N-acetyltransferase" evidence="4">
    <location>
        <begin position="169"/>
        <end position="308"/>
    </location>
</feature>
<dbReference type="InterPro" id="IPR000182">
    <property type="entry name" value="GNAT_dom"/>
</dbReference>
<evidence type="ECO:0000256" key="1">
    <source>
        <dbReference type="ARBA" id="ARBA00022679"/>
    </source>
</evidence>
<dbReference type="CDD" id="cd04301">
    <property type="entry name" value="NAT_SF"/>
    <property type="match status" value="1"/>
</dbReference>
<dbReference type="InterPro" id="IPR051635">
    <property type="entry name" value="SNAT-like"/>
</dbReference>
<dbReference type="OrthoDB" id="30840at2759"/>
<dbReference type="SUPFAM" id="SSF55729">
    <property type="entry name" value="Acyl-CoA N-acyltransferases (Nat)"/>
    <property type="match status" value="1"/>
</dbReference>
<name>A0A0D1YWR4_9EURO</name>
<evidence type="ECO:0000256" key="2">
    <source>
        <dbReference type="ARBA" id="ARBA00023315"/>
    </source>
</evidence>
<dbReference type="PROSITE" id="PS51186">
    <property type="entry name" value="GNAT"/>
    <property type="match status" value="1"/>
</dbReference>
<keyword evidence="1" id="KW-0808">Transferase</keyword>
<feature type="region of interest" description="Disordered" evidence="3">
    <location>
        <begin position="1"/>
        <end position="90"/>
    </location>
</feature>